<comment type="caution">
    <text evidence="1">The sequence shown here is derived from an EMBL/GenBank/DDBJ whole genome shotgun (WGS) entry which is preliminary data.</text>
</comment>
<dbReference type="SUPFAM" id="SSF54690">
    <property type="entry name" value="Molybdopterin synthase subunit MoaE"/>
    <property type="match status" value="1"/>
</dbReference>
<dbReference type="InterPro" id="IPR036563">
    <property type="entry name" value="MoaE_sf"/>
</dbReference>
<name>A0ABY2IS80_9MICO</name>
<organism evidence="1 2">
    <name type="scientific">Cryobacterium glucosi</name>
    <dbReference type="NCBI Taxonomy" id="1259175"/>
    <lineage>
        <taxon>Bacteria</taxon>
        <taxon>Bacillati</taxon>
        <taxon>Actinomycetota</taxon>
        <taxon>Actinomycetes</taxon>
        <taxon>Micrococcales</taxon>
        <taxon>Microbacteriaceae</taxon>
        <taxon>Cryobacterium</taxon>
    </lineage>
</organism>
<gene>
    <name evidence="1" type="ORF">E3O46_05770</name>
</gene>
<accession>A0ABY2IS80</accession>
<proteinExistence type="predicted"/>
<dbReference type="PANTHER" id="PTHR23404">
    <property type="entry name" value="MOLYBDOPTERIN SYNTHASE RELATED"/>
    <property type="match status" value="1"/>
</dbReference>
<dbReference type="Pfam" id="PF02391">
    <property type="entry name" value="MoaE"/>
    <property type="match status" value="1"/>
</dbReference>
<dbReference type="EMBL" id="SOFS01000015">
    <property type="protein sequence ID" value="TFC21722.1"/>
    <property type="molecule type" value="Genomic_DNA"/>
</dbReference>
<dbReference type="InterPro" id="IPR003448">
    <property type="entry name" value="Mopterin_biosynth_MoaE"/>
</dbReference>
<dbReference type="Gene3D" id="3.90.1170.40">
    <property type="entry name" value="Molybdopterin biosynthesis MoaE subunit"/>
    <property type="match status" value="1"/>
</dbReference>
<dbReference type="CDD" id="cd00756">
    <property type="entry name" value="MoaE"/>
    <property type="match status" value="1"/>
</dbReference>
<evidence type="ECO:0000313" key="2">
    <source>
        <dbReference type="Proteomes" id="UP000297604"/>
    </source>
</evidence>
<reference evidence="1 2" key="1">
    <citation type="submission" date="2019-03" db="EMBL/GenBank/DDBJ databases">
        <title>Genomics of glacier-inhabiting Cryobacterium strains.</title>
        <authorList>
            <person name="Liu Q."/>
            <person name="Xin Y.-H."/>
        </authorList>
    </citation>
    <scope>NUCLEOTIDE SEQUENCE [LARGE SCALE GENOMIC DNA]</scope>
    <source>
        <strain evidence="1 2">MDB1-5</strain>
    </source>
</reference>
<keyword evidence="2" id="KW-1185">Reference proteome</keyword>
<evidence type="ECO:0000313" key="1">
    <source>
        <dbReference type="EMBL" id="TFC21722.1"/>
    </source>
</evidence>
<protein>
    <submittedName>
        <fullName evidence="1">Molybdenum cofactor biosynthesis protein MoaE</fullName>
    </submittedName>
</protein>
<dbReference type="Proteomes" id="UP000297604">
    <property type="component" value="Unassembled WGS sequence"/>
</dbReference>
<sequence length="154" mass="16256">MLRGYCGAVESERIPPLSLVTEQTLDVAAHVLAVSSRSAGAVVTFVGQVRDHDPDAAGAVTGLDYSAHPDAGRILTEIAARFRAGNPAVELVVSHRIGHLEVGDLALVAAVASAHRADAFLVCERLVEAVKAEVPIWKKQYEVDGTHSWVGLGL</sequence>